<evidence type="ECO:0000256" key="8">
    <source>
        <dbReference type="RuleBase" id="RU000417"/>
    </source>
</evidence>
<comment type="catalytic activity">
    <reaction evidence="5 8">
        <text>a 2'-deoxycytidine in DNA + S-adenosyl-L-methionine = a 5-methyl-2'-deoxycytidine in DNA + S-adenosyl-L-homocysteine + H(+)</text>
        <dbReference type="Rhea" id="RHEA:13681"/>
        <dbReference type="Rhea" id="RHEA-COMP:11369"/>
        <dbReference type="Rhea" id="RHEA-COMP:11370"/>
        <dbReference type="ChEBI" id="CHEBI:15378"/>
        <dbReference type="ChEBI" id="CHEBI:57856"/>
        <dbReference type="ChEBI" id="CHEBI:59789"/>
        <dbReference type="ChEBI" id="CHEBI:85452"/>
        <dbReference type="ChEBI" id="CHEBI:85454"/>
        <dbReference type="EC" id="2.1.1.37"/>
    </reaction>
</comment>
<dbReference type="InterPro" id="IPR018117">
    <property type="entry name" value="C5_DNA_meth_AS"/>
</dbReference>
<dbReference type="InterPro" id="IPR029063">
    <property type="entry name" value="SAM-dependent_MTases_sf"/>
</dbReference>
<evidence type="ECO:0000313" key="10">
    <source>
        <dbReference type="Proteomes" id="UP000231134"/>
    </source>
</evidence>
<dbReference type="Pfam" id="PF00145">
    <property type="entry name" value="DNA_methylase"/>
    <property type="match status" value="1"/>
</dbReference>
<evidence type="ECO:0000256" key="5">
    <source>
        <dbReference type="ARBA" id="ARBA00047422"/>
    </source>
</evidence>
<evidence type="ECO:0000256" key="6">
    <source>
        <dbReference type="PROSITE-ProRule" id="PRU01016"/>
    </source>
</evidence>
<proteinExistence type="inferred from homology"/>
<evidence type="ECO:0000256" key="1">
    <source>
        <dbReference type="ARBA" id="ARBA00022603"/>
    </source>
</evidence>
<dbReference type="Gene3D" id="3.40.50.150">
    <property type="entry name" value="Vaccinia Virus protein VP39"/>
    <property type="match status" value="1"/>
</dbReference>
<feature type="active site" evidence="6">
    <location>
        <position position="121"/>
    </location>
</feature>
<reference evidence="9 10" key="1">
    <citation type="submission" date="2017-11" db="EMBL/GenBank/DDBJ databases">
        <title>Animal gut microbial communities from fecal samples from Wisconsin, USA.</title>
        <authorList>
            <person name="Neumann A."/>
        </authorList>
    </citation>
    <scope>NUCLEOTIDE SEQUENCE [LARGE SCALE GENOMIC DNA]</scope>
    <source>
        <strain evidence="9 10">UWS3</strain>
    </source>
</reference>
<dbReference type="AlphaFoldDB" id="A0A2M9A7T8"/>
<dbReference type="OrthoDB" id="9813719at2"/>
<dbReference type="GO" id="GO:0032259">
    <property type="term" value="P:methylation"/>
    <property type="evidence" value="ECO:0007669"/>
    <property type="project" value="UniProtKB-KW"/>
</dbReference>
<dbReference type="RefSeq" id="WP_100425634.1">
    <property type="nucleotide sequence ID" value="NZ_PGEX01000001.1"/>
</dbReference>
<dbReference type="GO" id="GO:0003886">
    <property type="term" value="F:DNA (cytosine-5-)-methyltransferase activity"/>
    <property type="evidence" value="ECO:0007669"/>
    <property type="project" value="UniProtKB-EC"/>
</dbReference>
<evidence type="ECO:0000313" key="9">
    <source>
        <dbReference type="EMBL" id="PJJ41693.1"/>
    </source>
</evidence>
<protein>
    <recommendedName>
        <fullName evidence="8">Cytosine-specific methyltransferase</fullName>
        <ecNumber evidence="8">2.1.1.37</ecNumber>
    </recommendedName>
</protein>
<evidence type="ECO:0000256" key="2">
    <source>
        <dbReference type="ARBA" id="ARBA00022679"/>
    </source>
</evidence>
<comment type="similarity">
    <text evidence="6 7">Belongs to the class I-like SAM-binding methyltransferase superfamily. C5-methyltransferase family.</text>
</comment>
<organism evidence="9 10">
    <name type="scientific">Hallerella succinigenes</name>
    <dbReference type="NCBI Taxonomy" id="1896222"/>
    <lineage>
        <taxon>Bacteria</taxon>
        <taxon>Pseudomonadati</taxon>
        <taxon>Fibrobacterota</taxon>
        <taxon>Fibrobacteria</taxon>
        <taxon>Fibrobacterales</taxon>
        <taxon>Fibrobacteraceae</taxon>
        <taxon>Hallerella</taxon>
    </lineage>
</organism>
<keyword evidence="2 6" id="KW-0808">Transferase</keyword>
<dbReference type="PROSITE" id="PS00094">
    <property type="entry name" value="C5_MTASE_1"/>
    <property type="match status" value="1"/>
</dbReference>
<evidence type="ECO:0000256" key="4">
    <source>
        <dbReference type="ARBA" id="ARBA00022747"/>
    </source>
</evidence>
<dbReference type="GO" id="GO:0009307">
    <property type="term" value="P:DNA restriction-modification system"/>
    <property type="evidence" value="ECO:0007669"/>
    <property type="project" value="UniProtKB-KW"/>
</dbReference>
<dbReference type="PANTHER" id="PTHR46098:SF1">
    <property type="entry name" value="TRNA (CYTOSINE(38)-C(5))-METHYLTRANSFERASE"/>
    <property type="match status" value="1"/>
</dbReference>
<dbReference type="InterPro" id="IPR001525">
    <property type="entry name" value="C5_MeTfrase"/>
</dbReference>
<dbReference type="InterPro" id="IPR050750">
    <property type="entry name" value="C5-MTase"/>
</dbReference>
<comment type="caution">
    <text evidence="9">The sequence shown here is derived from an EMBL/GenBank/DDBJ whole genome shotgun (WGS) entry which is preliminary data.</text>
</comment>
<dbReference type="NCBIfam" id="TIGR00675">
    <property type="entry name" value="dcm"/>
    <property type="match status" value="1"/>
</dbReference>
<keyword evidence="1 6" id="KW-0489">Methyltransferase</keyword>
<keyword evidence="3 6" id="KW-0949">S-adenosyl-L-methionine</keyword>
<accession>A0A2M9A7T8</accession>
<dbReference type="EMBL" id="PGEX01000001">
    <property type="protein sequence ID" value="PJJ41693.1"/>
    <property type="molecule type" value="Genomic_DNA"/>
</dbReference>
<gene>
    <name evidence="9" type="ORF">BGX16_1682</name>
</gene>
<keyword evidence="4" id="KW-0680">Restriction system</keyword>
<dbReference type="SUPFAM" id="SSF53335">
    <property type="entry name" value="S-adenosyl-L-methionine-dependent methyltransferases"/>
    <property type="match status" value="1"/>
</dbReference>
<dbReference type="PROSITE" id="PS51679">
    <property type="entry name" value="SAM_MT_C5"/>
    <property type="match status" value="1"/>
</dbReference>
<sequence>MFKYPKPAKIVDQNLCEPIAKYCASAAQCNLFNNAVQTKSTDIRVIELFAGVGGFRIGLEHASQRYKTVWNSQWEPSTKTQDASAIYQKRFGIEGHSNVDIATVPVEDIRPGNLLVGGFPCQDYSVASTLKRSGGIEGKKGVLWWQIHRILRDSKNPPKYLFLENVDRLLKSPVKQRGRDFAIILASLSDLGYSVEWRVVNAADYGMPQRRRRTYIVAYKDGTKLAKASSKAAAEEWILNEGILAQALKCKLSEKAKKNEFEIEGDLVKVTEEFNKGQKNSPFFTAGFMSNRKVCTFDVVADYSGKRLTLGELLIDEKDVPEEFFIDEKELPKWEYLKGGKSEKRKTAEGFEYNYSEGPMAFPDFLDKPSRTIITGEGGKGPSRFKHVIMTKSGRYRRLVPIELERLNMFPDNHTEGASNLRRAFLMGNALVTGIVEDVGRVLEKWI</sequence>
<dbReference type="Proteomes" id="UP000231134">
    <property type="component" value="Unassembled WGS sequence"/>
</dbReference>
<name>A0A2M9A7T8_9BACT</name>
<evidence type="ECO:0000256" key="7">
    <source>
        <dbReference type="RuleBase" id="RU000416"/>
    </source>
</evidence>
<dbReference type="PANTHER" id="PTHR46098">
    <property type="entry name" value="TRNA (CYTOSINE(38)-C(5))-METHYLTRANSFERASE"/>
    <property type="match status" value="1"/>
</dbReference>
<keyword evidence="10" id="KW-1185">Reference proteome</keyword>
<evidence type="ECO:0000256" key="3">
    <source>
        <dbReference type="ARBA" id="ARBA00022691"/>
    </source>
</evidence>
<dbReference type="EC" id="2.1.1.37" evidence="8"/>
<dbReference type="PRINTS" id="PR00105">
    <property type="entry name" value="C5METTRFRASE"/>
</dbReference>